<evidence type="ECO:0000259" key="6">
    <source>
        <dbReference type="Pfam" id="PF04542"/>
    </source>
</evidence>
<keyword evidence="3" id="KW-0731">Sigma factor</keyword>
<comment type="caution">
    <text evidence="8">The sequence shown here is derived from an EMBL/GenBank/DDBJ whole genome shotgun (WGS) entry which is preliminary data.</text>
</comment>
<evidence type="ECO:0000256" key="1">
    <source>
        <dbReference type="ARBA" id="ARBA00010641"/>
    </source>
</evidence>
<dbReference type="InterPro" id="IPR014284">
    <property type="entry name" value="RNA_pol_sigma-70_dom"/>
</dbReference>
<dbReference type="Pfam" id="PF08281">
    <property type="entry name" value="Sigma70_r4_2"/>
    <property type="match status" value="1"/>
</dbReference>
<dbReference type="Gene3D" id="1.10.1740.10">
    <property type="match status" value="1"/>
</dbReference>
<dbReference type="InterPro" id="IPR013324">
    <property type="entry name" value="RNA_pol_sigma_r3/r4-like"/>
</dbReference>
<dbReference type="Proteomes" id="UP001501612">
    <property type="component" value="Unassembled WGS sequence"/>
</dbReference>
<feature type="domain" description="RNA polymerase sigma factor 70 region 4 type 2" evidence="7">
    <location>
        <begin position="96"/>
        <end position="148"/>
    </location>
</feature>
<organism evidence="8 9">
    <name type="scientific">Nocardioides lentus</name>
    <dbReference type="NCBI Taxonomy" id="338077"/>
    <lineage>
        <taxon>Bacteria</taxon>
        <taxon>Bacillati</taxon>
        <taxon>Actinomycetota</taxon>
        <taxon>Actinomycetes</taxon>
        <taxon>Propionibacteriales</taxon>
        <taxon>Nocardioidaceae</taxon>
        <taxon>Nocardioides</taxon>
    </lineage>
</organism>
<dbReference type="PANTHER" id="PTHR43133">
    <property type="entry name" value="RNA POLYMERASE ECF-TYPE SIGMA FACTO"/>
    <property type="match status" value="1"/>
</dbReference>
<comment type="similarity">
    <text evidence="1">Belongs to the sigma-70 factor family. ECF subfamily.</text>
</comment>
<dbReference type="PANTHER" id="PTHR43133:SF50">
    <property type="entry name" value="ECF RNA POLYMERASE SIGMA FACTOR SIGM"/>
    <property type="match status" value="1"/>
</dbReference>
<keyword evidence="4" id="KW-0238">DNA-binding</keyword>
<keyword evidence="5" id="KW-0804">Transcription</keyword>
<dbReference type="SUPFAM" id="SSF88946">
    <property type="entry name" value="Sigma2 domain of RNA polymerase sigma factors"/>
    <property type="match status" value="1"/>
</dbReference>
<dbReference type="InterPro" id="IPR036388">
    <property type="entry name" value="WH-like_DNA-bd_sf"/>
</dbReference>
<proteinExistence type="inferred from homology"/>
<evidence type="ECO:0000313" key="9">
    <source>
        <dbReference type="Proteomes" id="UP001501612"/>
    </source>
</evidence>
<evidence type="ECO:0000256" key="3">
    <source>
        <dbReference type="ARBA" id="ARBA00023082"/>
    </source>
</evidence>
<dbReference type="InterPro" id="IPR039425">
    <property type="entry name" value="RNA_pol_sigma-70-like"/>
</dbReference>
<dbReference type="InterPro" id="IPR007627">
    <property type="entry name" value="RNA_pol_sigma70_r2"/>
</dbReference>
<sequence length="159" mass="18186">MRDATSFDEFYSARAERLVRLVYARTGDLGRAEDCVQEAFIRAWRRWGRLEGDDPVGWVTTVAWRLAIKDWHRRRREHDAWRGRPDFRTDVPAELLELRDALGRLPRAQADVLLLHYLQDLSIRRIATLLAMPEGTVKSHLSRGRAALATSLDPGGAPA</sequence>
<name>A0ABP5AAD6_9ACTN</name>
<keyword evidence="2" id="KW-0805">Transcription regulation</keyword>
<feature type="domain" description="RNA polymerase sigma-70 region 2" evidence="6">
    <location>
        <begin position="11"/>
        <end position="76"/>
    </location>
</feature>
<reference evidence="9" key="1">
    <citation type="journal article" date="2019" name="Int. J. Syst. Evol. Microbiol.">
        <title>The Global Catalogue of Microorganisms (GCM) 10K type strain sequencing project: providing services to taxonomists for standard genome sequencing and annotation.</title>
        <authorList>
            <consortium name="The Broad Institute Genomics Platform"/>
            <consortium name="The Broad Institute Genome Sequencing Center for Infectious Disease"/>
            <person name="Wu L."/>
            <person name="Ma J."/>
        </authorList>
    </citation>
    <scope>NUCLEOTIDE SEQUENCE [LARGE SCALE GENOMIC DNA]</scope>
    <source>
        <strain evidence="9">JCM 14046</strain>
    </source>
</reference>
<evidence type="ECO:0000256" key="5">
    <source>
        <dbReference type="ARBA" id="ARBA00023163"/>
    </source>
</evidence>
<evidence type="ECO:0000259" key="7">
    <source>
        <dbReference type="Pfam" id="PF08281"/>
    </source>
</evidence>
<dbReference type="Pfam" id="PF04542">
    <property type="entry name" value="Sigma70_r2"/>
    <property type="match status" value="1"/>
</dbReference>
<evidence type="ECO:0000256" key="2">
    <source>
        <dbReference type="ARBA" id="ARBA00023015"/>
    </source>
</evidence>
<keyword evidence="9" id="KW-1185">Reference proteome</keyword>
<dbReference type="Gene3D" id="1.10.10.10">
    <property type="entry name" value="Winged helix-like DNA-binding domain superfamily/Winged helix DNA-binding domain"/>
    <property type="match status" value="1"/>
</dbReference>
<gene>
    <name evidence="8" type="ORF">GCM10009737_05660</name>
</gene>
<dbReference type="InterPro" id="IPR013325">
    <property type="entry name" value="RNA_pol_sigma_r2"/>
</dbReference>
<evidence type="ECO:0000256" key="4">
    <source>
        <dbReference type="ARBA" id="ARBA00023125"/>
    </source>
</evidence>
<dbReference type="InterPro" id="IPR013249">
    <property type="entry name" value="RNA_pol_sigma70_r4_t2"/>
</dbReference>
<dbReference type="EMBL" id="BAAAMY010000001">
    <property type="protein sequence ID" value="GAA1907655.1"/>
    <property type="molecule type" value="Genomic_DNA"/>
</dbReference>
<dbReference type="RefSeq" id="WP_344003429.1">
    <property type="nucleotide sequence ID" value="NZ_BAAAMY010000001.1"/>
</dbReference>
<dbReference type="SUPFAM" id="SSF88659">
    <property type="entry name" value="Sigma3 and sigma4 domains of RNA polymerase sigma factors"/>
    <property type="match status" value="1"/>
</dbReference>
<protein>
    <submittedName>
        <fullName evidence="8">SigE family RNA polymerase sigma factor</fullName>
    </submittedName>
</protein>
<dbReference type="NCBIfam" id="TIGR02937">
    <property type="entry name" value="sigma70-ECF"/>
    <property type="match status" value="1"/>
</dbReference>
<evidence type="ECO:0000313" key="8">
    <source>
        <dbReference type="EMBL" id="GAA1907655.1"/>
    </source>
</evidence>
<dbReference type="CDD" id="cd06171">
    <property type="entry name" value="Sigma70_r4"/>
    <property type="match status" value="1"/>
</dbReference>
<accession>A0ABP5AAD6</accession>